<feature type="region of interest" description="Disordered" evidence="6">
    <location>
        <begin position="2377"/>
        <end position="2403"/>
    </location>
</feature>
<proteinExistence type="predicted"/>
<dbReference type="PANTHER" id="PTHR23053:SF0">
    <property type="entry name" value="HYDROCEPHALUS-INDUCING PROTEIN HOMOLOG"/>
    <property type="match status" value="1"/>
</dbReference>
<evidence type="ECO:0000256" key="1">
    <source>
        <dbReference type="ARBA" id="ARBA00004138"/>
    </source>
</evidence>
<keyword evidence="4" id="KW-0969">Cilium</keyword>
<protein>
    <recommendedName>
        <fullName evidence="11">Hydrocephalus-inducing protein homolog</fullName>
    </recommendedName>
</protein>
<evidence type="ECO:0008006" key="11">
    <source>
        <dbReference type="Google" id="ProtNLM"/>
    </source>
</evidence>
<evidence type="ECO:0000259" key="8">
    <source>
        <dbReference type="Pfam" id="PF22544"/>
    </source>
</evidence>
<comment type="subcellular location">
    <subcellularLocation>
        <location evidence="1">Cell projection</location>
        <location evidence="1">Cilium</location>
    </subcellularLocation>
    <subcellularLocation>
        <location evidence="2">Cytoplasm</location>
    </subcellularLocation>
</comment>
<feature type="domain" description="Hydin adenylate kinase-like" evidence="7">
    <location>
        <begin position="2018"/>
        <end position="2201"/>
    </location>
</feature>
<evidence type="ECO:0000256" key="5">
    <source>
        <dbReference type="ARBA" id="ARBA00023273"/>
    </source>
</evidence>
<dbReference type="PANTHER" id="PTHR23053">
    <property type="entry name" value="DLEC1 DELETED IN LUNG AND ESOPHAGEAL CANCER 1"/>
    <property type="match status" value="1"/>
</dbReference>
<feature type="region of interest" description="Disordered" evidence="6">
    <location>
        <begin position="2351"/>
        <end position="2370"/>
    </location>
</feature>
<evidence type="ECO:0000256" key="4">
    <source>
        <dbReference type="ARBA" id="ARBA00023069"/>
    </source>
</evidence>
<evidence type="ECO:0000256" key="2">
    <source>
        <dbReference type="ARBA" id="ARBA00004496"/>
    </source>
</evidence>
<dbReference type="InterPro" id="IPR027417">
    <property type="entry name" value="P-loop_NTPase"/>
</dbReference>
<feature type="region of interest" description="Disordered" evidence="6">
    <location>
        <begin position="2630"/>
        <end position="2668"/>
    </location>
</feature>
<feature type="region of interest" description="Disordered" evidence="6">
    <location>
        <begin position="968"/>
        <end position="991"/>
    </location>
</feature>
<gene>
    <name evidence="9" type="ORF">QTP70_034246</name>
</gene>
<feature type="compositionally biased region" description="Basic and acidic residues" evidence="6">
    <location>
        <begin position="2459"/>
        <end position="2470"/>
    </location>
</feature>
<comment type="caution">
    <text evidence="9">The sequence shown here is derived from an EMBL/GenBank/DDBJ whole genome shotgun (WGS) entry which is preliminary data.</text>
</comment>
<feature type="compositionally biased region" description="Basic and acidic residues" evidence="6">
    <location>
        <begin position="623"/>
        <end position="640"/>
    </location>
</feature>
<keyword evidence="5" id="KW-0966">Cell projection</keyword>
<evidence type="ECO:0000313" key="10">
    <source>
        <dbReference type="Proteomes" id="UP001274896"/>
    </source>
</evidence>
<feature type="region of interest" description="Disordered" evidence="6">
    <location>
        <begin position="2455"/>
        <end position="2508"/>
    </location>
</feature>
<feature type="compositionally biased region" description="Basic and acidic residues" evidence="6">
    <location>
        <begin position="2638"/>
        <end position="2649"/>
    </location>
</feature>
<feature type="compositionally biased region" description="Basic and acidic residues" evidence="6">
    <location>
        <begin position="3182"/>
        <end position="3192"/>
    </location>
</feature>
<dbReference type="Gene3D" id="3.40.50.300">
    <property type="entry name" value="P-loop containing nucleotide triphosphate hydrolases"/>
    <property type="match status" value="1"/>
</dbReference>
<dbReference type="GO" id="GO:0005930">
    <property type="term" value="C:axoneme"/>
    <property type="evidence" value="ECO:0007669"/>
    <property type="project" value="TreeGrafter"/>
</dbReference>
<evidence type="ECO:0000256" key="3">
    <source>
        <dbReference type="ARBA" id="ARBA00022490"/>
    </source>
</evidence>
<feature type="domain" description="HYDIN/VesB/CFA65-like Ig-like" evidence="8">
    <location>
        <begin position="198"/>
        <end position="291"/>
    </location>
</feature>
<dbReference type="GO" id="GO:1904158">
    <property type="term" value="P:axonemal central apparatus assembly"/>
    <property type="evidence" value="ECO:0007669"/>
    <property type="project" value="TreeGrafter"/>
</dbReference>
<organism evidence="9 10">
    <name type="scientific">Hemibagrus guttatus</name>
    <dbReference type="NCBI Taxonomy" id="175788"/>
    <lineage>
        <taxon>Eukaryota</taxon>
        <taxon>Metazoa</taxon>
        <taxon>Chordata</taxon>
        <taxon>Craniata</taxon>
        <taxon>Vertebrata</taxon>
        <taxon>Euteleostomi</taxon>
        <taxon>Actinopterygii</taxon>
        <taxon>Neopterygii</taxon>
        <taxon>Teleostei</taxon>
        <taxon>Ostariophysi</taxon>
        <taxon>Siluriformes</taxon>
        <taxon>Bagridae</taxon>
        <taxon>Hemibagrus</taxon>
    </lineage>
</organism>
<keyword evidence="10" id="KW-1185">Reference proteome</keyword>
<dbReference type="SUPFAM" id="SSF52540">
    <property type="entry name" value="P-loop containing nucleoside triphosphate hydrolases"/>
    <property type="match status" value="1"/>
</dbReference>
<dbReference type="GO" id="GO:0003341">
    <property type="term" value="P:cilium movement"/>
    <property type="evidence" value="ECO:0007669"/>
    <property type="project" value="TreeGrafter"/>
</dbReference>
<feature type="domain" description="HYDIN/VesB/CFA65-like Ig-like" evidence="8">
    <location>
        <begin position="461"/>
        <end position="561"/>
    </location>
</feature>
<evidence type="ECO:0000256" key="6">
    <source>
        <dbReference type="SAM" id="MobiDB-lite"/>
    </source>
</evidence>
<feature type="region of interest" description="Disordered" evidence="6">
    <location>
        <begin position="2299"/>
        <end position="2333"/>
    </location>
</feature>
<accession>A0AAE0V924</accession>
<feature type="compositionally biased region" description="Basic and acidic residues" evidence="6">
    <location>
        <begin position="2299"/>
        <end position="2319"/>
    </location>
</feature>
<dbReference type="Gene3D" id="2.60.40.10">
    <property type="entry name" value="Immunoglobulins"/>
    <property type="match status" value="22"/>
</dbReference>
<feature type="region of interest" description="Disordered" evidence="6">
    <location>
        <begin position="1233"/>
        <end position="1259"/>
    </location>
</feature>
<dbReference type="Pfam" id="PF17213">
    <property type="entry name" value="Hydin_ADK"/>
    <property type="match status" value="1"/>
</dbReference>
<name>A0AAE0V924_9TELE</name>
<sequence>MLTSKIPVLSSALQTLPLKMPEGVKTKVVPPRNPKLVKREDKDRKLSPSVYVHEMSQTTEERLTTTYKMYPPRILELLDMSETTHHKFSAVDVDQPFFQPYPSEIVFQNYLPSEVYEVPLVLRNNDKIPRLVKVVEDDSLYFKVVSPVDVCNKVAPGMASTFTVLFTPQENKDYSHQVIFMTEREKFEVPIWAIGPRAILDFPDELHFSLCPVKCLSQKTLLVRNIGKGEAKFQLSTQNPFSVEPSVGSLSVGESMQVTVDFLPRTTGDHSQQLLLHYHTGEDIYINLYGASTDINVRLDKNSLWVEKTYITMANQRTVAILNRSDTIVHFQWKSFATEVEEKQHKLRVFSKLQQEENDEMEQFLTECGADPTLRDRLSVLSRTFQHRHKQLHQDNLPFSDQQFIIEPQEGDIWPNRTAEINVIFKPQEAKLYQYTVYCDITGNGRGSCLPLRIKGEGMGPKLQFNFDLLDIGNIFVGSKHSYEVLASNKGLIDAPYRLMPPTTAMGLCFSFIPPEGMVPPGACHVLEVRFSSDKLGTFSEEFNFTVLGNPQPLILTFRGCVIGPTFHFNIPELDFGEVSFGFPQTLTCSLTNTSLVSMNFGLRIPGDGMGRDSVTSTEQVTEMDRTDWKPGDRASERPREFRVTPSSGTIRAQSQMYIKVTLCSNTVQQYSLAMVVDVNGVGEELLALPIKASCVVPEVYLESSVLRFQHCFLGYPYEKTIRLINDTNLCACYGLLAQHVNYTAFLYMQKHEKNPSLLYSTVHPRGVIQPYSTEQIPLVLQAKTAGQVQLTAFIAILGQQDPPLEFLLSCIGQGPVVSISATELHFGNIPVLTDIPRMLQLFNQSPIPARFLAQMDKSNSQWRVQPAEGEIPPEGQLELTLVAYLDDALPFQDNLQLAIHDSQTHTVPLWATGKGTTIVTDRPFAPHLDLGTHFSSGLCQYRFKIANRGQRFHKLFWTTEGFPHFRRRVPPTTKKQPLTTSRDGKARSPLAPSTLGAPVFSLTPTRLELGPGHSADLLLEGSCDTPKVVRERLLCHAIVGNQNVKEHIMTVDITCQFIAPVLNISPQQLNFCVEKVPGVPLVPLYEKLYLKNVSTLALSLELTLAEPFGLCDCTSEDSFTSSKSLVMGIGAEAELWVRFNPSYQLDLVSRLAEEVLEVSYSGHPQRDTVALRGEVHFPNLHFSSHVLDFGCILNCTEVQQQLTMTNSSSLPVIYRWAFLMDQQHYRIRQNRISNPQQEEEEGDNKKINPNSGTNEQRGAKEQLTASGLNMLESEGPLTCSSVLLGQASRASTAQKPTGLELEISATGLTETPSRSVEEIFDIMPIYGVLQPGEIQQVTFSFFGHADISAEVLAVCVVEEGPTYEIALKGEASLITYTLDTTEINFGPQLFDHVAEAEIILRNTGKVDFDFSFLLEDQHLSPKDTLPGQPLVIPSMGHISANEELKAAVYYLPGIPEVFKKVFQLQVAFFEPESITIRGEGIFPRVCLDLPRDLNEEQYSSVLKQAKEAVESESQREDMLSRPGTGFGEMCEEDYITTYDALLQMEVERLLVKENSIATEKSQRDSVQSETPGSISSMWRKKLSRFILPEYLLDYGYVIHGTVSTHIVKVTNTGPLPVSFRAERRSLAGTGFSTELDRVKNLPYCETETFEVKFDPQSASLQLGEMSTILPIQVLGGPTFPVHLCAVVTMPSLTTSTSMLQFDSVQCGMCKVAIVQLHNPEPVPCKWSIKEEEQMKRKVKTEKHIPRHLRQEARLEKLTSPLIFEMLPSSGMLYPDDRVNLQIKFSPAEGRMYKEKLVIAVSQSTHRIVLLAQGEGLEPQLEFSTSEIKLGPVLPYSNGEEVEVLVRNPCPFPIEFYSLDYDRQYLEEESVLRLMKGYDAHNILLLPPRAPGEPLPAELLDYYQDHRSRNPESASNTGSCKDADSSDAREKKCAGQVDNVSNAPPEECTLEKVEANVTSVLSKYGTSTGTLTLNMVNNNRTSRMGDLEVKPFSRAIANYMGIDLTPAGQAVHNSKGIAIVVHGAPLSGKTALAVSLARYYGAACLNIDSVVQEAVSSGTSTASKQARELFGAAMESMQGTAEHTAPAVSDGMAVASQPVGILSVEALAQHTADGVQNTDFKVPASTFSTNKTTTMGAKKNSGTNPTASVAGPNRRLPSESVSHAGELGGMNCLLSDDLLVEILSERLQLSDCNRGVVIDGLETLYCRFPSTALHVIIKAFSNRQHIYVINLTDSYFEFKSRERAQLEMAEALQREQTEREKLHMQEMDEDEYDALCEEDKARADLQHLEMLKGYIYSKQEREQEKRQQEEKHREEEEMKKKNKRGKKEVLTEDLAERRSQLGVAQSVLAVHSDMGQEQQPKVGRKMSSCTEAKDSLLEGAREHDEGGKKKAKDKDSKQTDHSLLPLDELDKDLITNAERQLFSRFRLYEQSQPQIQHMLQNWDRTQGLLLNSLPSEEEQQGHEEVPELHKLPSKRTKKEREKERMKTDTADPKLLSPTPSQTHLLPYGTEGSENELAIELIPYICISINKKEETSIGKLLSSMKLPPLDEVLDGLGLGPKGPPIPPPMLFSVVPYPKRRVVSSSHFTPGCFTFLMPSYLEDLAEEKREADLETEALSPTVSAKEDITTLNKGKGKKAQVKEESVKGTPKDKRRFPAKKGSKTIDSHSPSLNTVTLLSETDHSKSLEDDLSEHSQRLNHFRWVVPPNGEVTLKLWFHSSVPGDFKQTLGFEVMGTKRCYQLYCSGICAFPSISKDHKMVFAHCKKTMQKVNGLQKTYIIRSALYDFGPLLCGRTRDRYKEKKCPENEERLVIHNNSAMEAEVNFYLHKDTKSMTFFLEPLSIILKPNERKELRVGAYPTTPGLIDDSVVCCIKDNPEPVIFHIACKGVRPELEVDRKQLNFDKIFLDRRETCSLCLRNPTTLPVAWRLSGLDGLGEEFSISQDHGIIMAHSEFSLLMHFQAIKPVSLKKTIRLEVSDVENILGVVHTENINIMAEAYDVALEITFPKGTDNSLDFGIIKVSEELKLSVNLKNKGKHDITYKFILESTEPQMPNLNSVFTITPQKGSLHPNDRPTCVQIIFCYKKEVSIRQQPILHCQVIEPNIDEDKETIKVVPIKVSAQCLYSKYSIHPSNDINFGPVVHGSRKTQTITLENRGEFDICFTISRMFKDLPVSEQKRGIGKRTSRESNSERRSSSAIKLRQPDSIQKDTIRDTIPSQTRLPLGLFSLSPCFGILPPCARQVVTVDCVAEQVGCWEECLVVDITDRDPTDNPGGILYKLLAEVCMPGIAHDDIASIFEEHRLCKNSNMLQCQQYQEAMGIYIQDENKFVFNNVLAGQSAKACFRLTNPGKIACKLSLQVKAVPNKMSMRSSEVFELSPTRMNIPSHSHAIATITFTPQNMQTYLGVFEASLEGSTGSKVLVFDLMGEGNLPCITILKPVQRSKHGQPVLQFKRLLVDKRQILPLVIKNIGNVPAQVSIDLLDKIGVFALRAAPGTVCNHISSSHIENEPGTEERPVAHLASLTLMAGQQAEFEVEFHPEVTQRFEATMQLFVKGNPYEKTLIQILGEGYRDIISLENMSSKVPQDQDSTEAICDIVHFGDCHIGRLYHKTFTMTNHSNSVVLRFQWPQGEPHLYFSPQIGHLHARCTKEVTVSFSSEEPIVQTAQVMKCKLCQITFQQPVDQVPDWDDRHRTVKWVDVEKPLSPQRPSKKKVVETDPEPVHSVVENSFRELELGINAICDYAKFECDAEPIHFKDTMLFQTRVFQIQMANKGTVELEYSWQVMMETSVKTQGFNPGDTTPTSAKGSQTGLRPASNLRSLSTLLLGDPELPPFTVEPNMGLILPGANQIFHIRFCPLEVAHYEARLVCSIPNLKDKQGPVIAVNGRSMMPYCHFHLEYSGYLTDNRQNLELPDPRLSTPRAKLDSNTKVIEFTSTGVGTSICRTFSVANPTNMPYSLLWRCEDSEVKPFTCLTPKDSIQPGKKVEVSFKFHAQELDLVESFWTFLIPEYKFSVPFLLVGTAKDPMVYIDHAHLNLGSLLVGREVHKIVYVVNNEDQPFHFATEEISRHSKSFRDSLILKPMQGTVPPRDKFPVAISFTPTQEGLVTFNLCMVIKGKVQPLTMSVKADGYNMNVCVQYESPEGAMTELSATDCHLVDFKQVELSGKSTCAFVVFNPGRFNADVQYEITGPEELQCHLQVEPTTAVVPVGKQSRCILSFFPLKKCDLKDMEFSIKASFLFLFCLSVFYSVKDGPVFCCTLLGSTTSLRLEFSFLKYNFGKTFIYTAGMVPATCTLLISNKEKRGISVDCLFSNTPFLEVGFMPGVLPPSGIMEVPITFYPREVTRYHEKVVFDINECSTQVVEIMGQGIEMRIGLEDPKLKTVKLGTLQVGQHSKKLIPLINNSLSSLTFSLIFTPFAQTLLNSKALSVNPSGEVTLKGGGGKCVVEVLFSPQQRMAPFSEEVQLKCLGTMRPLLVLKGCCHGVEVTLDQNYLSFGGVAQHGQATRQIMLQNTGDIGARFKWDAKAFAPDFSICPAEGYICPGMEVPLMVTFAPVEVKQDLCCDNIFCSIEGGKPVTLTLVGSCIALPVANQVLNFVCQVRSHCTQSVTLSNNTNQRWHLKPVIEGEHWSASLSFFIEPYQQNKAYEITYKPMAMTTDGKKHLGSVFFSLPDGSGMLYTLQGTAEPPKAVSTISREVPCKTSYTEIVPVHNWLPKPQRFRATVEIIKPERPDSTVSLKGLDYVDVSALTKRDYKISFFSYKECQYNAKLTFKNEATGEYQFYYLNFKATPPGVISTIEMVTVVRQVTSGCVKLENPLPMNLLFTTECRSMDVNVQPQFSVPAQSTETLRFEYQPLRSGETTARLMLYNNELGYFHYELLLRALPAPPEKPLYLRAPLGSGQYLTAKFTSYSHVKTEYTCKTDHPDFIVEKNVIPVAASSQVGTDVSVEVYFEPCQLGEVRSLLTLSSSTGGDYVFPLYGTCTPPKAQGPVVIRAGSNISIPFKNVFMETTAFSCQVDNPAFTIKGMDTIRSKKTHQILVSFESPQQGSKIPCTGKLIISSPRTEGHGQGLAWVYYLKGISPEQPQREKMS</sequence>
<keyword evidence="3" id="KW-0963">Cytoplasm</keyword>
<feature type="compositionally biased region" description="Polar residues" evidence="6">
    <location>
        <begin position="1248"/>
        <end position="1257"/>
    </location>
</feature>
<feature type="region of interest" description="Disordered" evidence="6">
    <location>
        <begin position="2131"/>
        <end position="2159"/>
    </location>
</feature>
<feature type="compositionally biased region" description="Basic and acidic residues" evidence="6">
    <location>
        <begin position="2377"/>
        <end position="2400"/>
    </location>
</feature>
<feature type="compositionally biased region" description="Basic and acidic residues" evidence="6">
    <location>
        <begin position="2478"/>
        <end position="2491"/>
    </location>
</feature>
<dbReference type="InterPro" id="IPR033768">
    <property type="entry name" value="Hydin_ADK"/>
</dbReference>
<reference evidence="9" key="1">
    <citation type="submission" date="2023-06" db="EMBL/GenBank/DDBJ databases">
        <title>Male Hemibagrus guttatus genome.</title>
        <authorList>
            <person name="Bian C."/>
        </authorList>
    </citation>
    <scope>NUCLEOTIDE SEQUENCE</scope>
    <source>
        <strain evidence="9">Male_cb2023</strain>
        <tissue evidence="9">Muscle</tissue>
    </source>
</reference>
<evidence type="ECO:0000313" key="9">
    <source>
        <dbReference type="EMBL" id="KAK3549242.1"/>
    </source>
</evidence>
<feature type="domain" description="HYDIN/VesB/CFA65-like Ig-like" evidence="8">
    <location>
        <begin position="4482"/>
        <end position="4577"/>
    </location>
</feature>
<dbReference type="InterPro" id="IPR033305">
    <property type="entry name" value="Hydin-like"/>
</dbReference>
<feature type="region of interest" description="Disordered" evidence="6">
    <location>
        <begin position="3173"/>
        <end position="3201"/>
    </location>
</feature>
<dbReference type="Pfam" id="PF22544">
    <property type="entry name" value="HYDIN_VesB_CFA65-like_Ig"/>
    <property type="match status" value="3"/>
</dbReference>
<dbReference type="Proteomes" id="UP001274896">
    <property type="component" value="Unassembled WGS sequence"/>
</dbReference>
<evidence type="ECO:0000259" key="7">
    <source>
        <dbReference type="Pfam" id="PF17213"/>
    </source>
</evidence>
<dbReference type="InterPro" id="IPR053879">
    <property type="entry name" value="HYDIN_VesB_CFA65-like_Ig"/>
</dbReference>
<feature type="region of interest" description="Disordered" evidence="6">
    <location>
        <begin position="610"/>
        <end position="640"/>
    </location>
</feature>
<feature type="region of interest" description="Disordered" evidence="6">
    <location>
        <begin position="3789"/>
        <end position="3809"/>
    </location>
</feature>
<dbReference type="InterPro" id="IPR013783">
    <property type="entry name" value="Ig-like_fold"/>
</dbReference>
<dbReference type="EMBL" id="JAUCMX010000004">
    <property type="protein sequence ID" value="KAK3549242.1"/>
    <property type="molecule type" value="Genomic_DNA"/>
</dbReference>
<feature type="compositionally biased region" description="Basic residues" evidence="6">
    <location>
        <begin position="2650"/>
        <end position="2660"/>
    </location>
</feature>
<feature type="compositionally biased region" description="Polar residues" evidence="6">
    <location>
        <begin position="2131"/>
        <end position="2147"/>
    </location>
</feature>